<organism evidence="1 2">
    <name type="scientific">Violaceomyces palustris</name>
    <dbReference type="NCBI Taxonomy" id="1673888"/>
    <lineage>
        <taxon>Eukaryota</taxon>
        <taxon>Fungi</taxon>
        <taxon>Dikarya</taxon>
        <taxon>Basidiomycota</taxon>
        <taxon>Ustilaginomycotina</taxon>
        <taxon>Ustilaginomycetes</taxon>
        <taxon>Violaceomycetales</taxon>
        <taxon>Violaceomycetaceae</taxon>
        <taxon>Violaceomyces</taxon>
    </lineage>
</organism>
<reference evidence="1 2" key="1">
    <citation type="journal article" date="2018" name="Mol. Biol. Evol.">
        <title>Broad Genomic Sampling Reveals a Smut Pathogenic Ancestry of the Fungal Clade Ustilaginomycotina.</title>
        <authorList>
            <person name="Kijpornyongpan T."/>
            <person name="Mondo S.J."/>
            <person name="Barry K."/>
            <person name="Sandor L."/>
            <person name="Lee J."/>
            <person name="Lipzen A."/>
            <person name="Pangilinan J."/>
            <person name="LaButti K."/>
            <person name="Hainaut M."/>
            <person name="Henrissat B."/>
            <person name="Grigoriev I.V."/>
            <person name="Spatafora J.W."/>
            <person name="Aime M.C."/>
        </authorList>
    </citation>
    <scope>NUCLEOTIDE SEQUENCE [LARGE SCALE GENOMIC DNA]</scope>
    <source>
        <strain evidence="1 2">SA 807</strain>
    </source>
</reference>
<protein>
    <submittedName>
        <fullName evidence="1">Uncharacterized protein</fullName>
    </submittedName>
</protein>
<name>A0ACD0NVD7_9BASI</name>
<accession>A0ACD0NVD7</accession>
<gene>
    <name evidence="1" type="ORF">IE53DRAFT_387968</name>
</gene>
<evidence type="ECO:0000313" key="1">
    <source>
        <dbReference type="EMBL" id="PWN49787.1"/>
    </source>
</evidence>
<keyword evidence="2" id="KW-1185">Reference proteome</keyword>
<evidence type="ECO:0000313" key="2">
    <source>
        <dbReference type="Proteomes" id="UP000245626"/>
    </source>
</evidence>
<dbReference type="Proteomes" id="UP000245626">
    <property type="component" value="Unassembled WGS sequence"/>
</dbReference>
<proteinExistence type="predicted"/>
<sequence>MSIAGKLYNRSYNTPSKLSAVSLTLLEEIGIESEDQRKRTVMALKGKKAAGIRKTLSSPSSSSSTSPVKRRRSTAKDDDALSREYGNVPLSDQPSSNKRIALETSERKGVVEYVFNEVLDENQLSGKHVVVNRAPVMTAWTTILLERLGFDRSEALSLSHCYVNYTSTMRGVSLGILPKSERDKVENSVGTNQPHFELMGVKIPVMRMKDGSYRGISKGEVVGPEKAFEYMKKSMAQTFPIVMGALTLLADSYLEASAEPNTKIDPAEPEGNQETKGSKPPISKIETLHSKAYELYVEFRPETSGEWGKKGKLEVDRILSLRVGSSSKE</sequence>
<dbReference type="EMBL" id="KZ820006">
    <property type="protein sequence ID" value="PWN49787.1"/>
    <property type="molecule type" value="Genomic_DNA"/>
</dbReference>